<proteinExistence type="predicted"/>
<dbReference type="SUPFAM" id="SSF46785">
    <property type="entry name" value="Winged helix' DNA-binding domain"/>
    <property type="match status" value="1"/>
</dbReference>
<dbReference type="GO" id="GO:0031492">
    <property type="term" value="F:nucleosomal DNA binding"/>
    <property type="evidence" value="ECO:0007669"/>
    <property type="project" value="TreeGrafter"/>
</dbReference>
<evidence type="ECO:0000259" key="4">
    <source>
        <dbReference type="PROSITE" id="PS51504"/>
    </source>
</evidence>
<feature type="domain" description="H15" evidence="4">
    <location>
        <begin position="1"/>
        <end position="70"/>
    </location>
</feature>
<dbReference type="InterPro" id="IPR036390">
    <property type="entry name" value="WH_DNA-bd_sf"/>
</dbReference>
<dbReference type="EMBL" id="JABFAD010000010">
    <property type="protein sequence ID" value="MBA0810968.1"/>
    <property type="molecule type" value="Genomic_DNA"/>
</dbReference>
<dbReference type="PROSITE" id="PS51504">
    <property type="entry name" value="H15"/>
    <property type="match status" value="1"/>
</dbReference>
<comment type="caution">
    <text evidence="5">The sequence shown here is derived from an EMBL/GenBank/DDBJ whole genome shotgun (WGS) entry which is preliminary data.</text>
</comment>
<organism evidence="5 6">
    <name type="scientific">Gossypium harknessii</name>
    <dbReference type="NCBI Taxonomy" id="34285"/>
    <lineage>
        <taxon>Eukaryota</taxon>
        <taxon>Viridiplantae</taxon>
        <taxon>Streptophyta</taxon>
        <taxon>Embryophyta</taxon>
        <taxon>Tracheophyta</taxon>
        <taxon>Spermatophyta</taxon>
        <taxon>Magnoliopsida</taxon>
        <taxon>eudicotyledons</taxon>
        <taxon>Gunneridae</taxon>
        <taxon>Pentapetalae</taxon>
        <taxon>rosids</taxon>
        <taxon>malvids</taxon>
        <taxon>Malvales</taxon>
        <taxon>Malvaceae</taxon>
        <taxon>Malvoideae</taxon>
        <taxon>Gossypium</taxon>
    </lineage>
</organism>
<sequence>MIIEAIDALKDKNGSSKRAILKYIELAHKQLPPNHDKLSSLLPLLDLKFRCQILLLLNVLNGSSAPKCGC</sequence>
<evidence type="ECO:0000256" key="3">
    <source>
        <dbReference type="ARBA" id="ARBA00023242"/>
    </source>
</evidence>
<dbReference type="InterPro" id="IPR036388">
    <property type="entry name" value="WH-like_DNA-bd_sf"/>
</dbReference>
<dbReference type="GO" id="GO:0045910">
    <property type="term" value="P:negative regulation of DNA recombination"/>
    <property type="evidence" value="ECO:0007669"/>
    <property type="project" value="TreeGrafter"/>
</dbReference>
<evidence type="ECO:0000256" key="1">
    <source>
        <dbReference type="ARBA" id="ARBA00004123"/>
    </source>
</evidence>
<feature type="non-terminal residue" evidence="5">
    <location>
        <position position="70"/>
    </location>
</feature>
<dbReference type="GO" id="GO:0030261">
    <property type="term" value="P:chromosome condensation"/>
    <property type="evidence" value="ECO:0007669"/>
    <property type="project" value="TreeGrafter"/>
</dbReference>
<keyword evidence="6" id="KW-1185">Reference proteome</keyword>
<name>A0A7J9HMX0_9ROSI</name>
<dbReference type="OrthoDB" id="999313at2759"/>
<dbReference type="PANTHER" id="PTHR11467:SF29">
    <property type="entry name" value="OS03G0711600 PROTEIN"/>
    <property type="match status" value="1"/>
</dbReference>
<reference evidence="5 6" key="1">
    <citation type="journal article" date="2019" name="Genome Biol. Evol.">
        <title>Insights into the evolution of the New World diploid cottons (Gossypium, subgenus Houzingenia) based on genome sequencing.</title>
        <authorList>
            <person name="Grover C.E."/>
            <person name="Arick M.A. 2nd"/>
            <person name="Thrash A."/>
            <person name="Conover J.L."/>
            <person name="Sanders W.S."/>
            <person name="Peterson D.G."/>
            <person name="Frelichowski J.E."/>
            <person name="Scheffler J.A."/>
            <person name="Scheffler B.E."/>
            <person name="Wendel J.F."/>
        </authorList>
    </citation>
    <scope>NUCLEOTIDE SEQUENCE [LARGE SCALE GENOMIC DNA]</scope>
    <source>
        <strain evidence="5">0</strain>
        <tissue evidence="5">Leaf</tissue>
    </source>
</reference>
<dbReference type="Pfam" id="PF00538">
    <property type="entry name" value="Linker_histone"/>
    <property type="match status" value="1"/>
</dbReference>
<dbReference type="GO" id="GO:0000786">
    <property type="term" value="C:nucleosome"/>
    <property type="evidence" value="ECO:0007669"/>
    <property type="project" value="InterPro"/>
</dbReference>
<gene>
    <name evidence="5" type="ORF">Gohar_002909</name>
</gene>
<dbReference type="Proteomes" id="UP000593560">
    <property type="component" value="Unassembled WGS sequence"/>
</dbReference>
<comment type="subcellular location">
    <subcellularLocation>
        <location evidence="1">Nucleus</location>
    </subcellularLocation>
</comment>
<evidence type="ECO:0000256" key="2">
    <source>
        <dbReference type="ARBA" id="ARBA00023125"/>
    </source>
</evidence>
<dbReference type="AlphaFoldDB" id="A0A7J9HMX0"/>
<dbReference type="PANTHER" id="PTHR11467">
    <property type="entry name" value="HISTONE H1"/>
    <property type="match status" value="1"/>
</dbReference>
<keyword evidence="3" id="KW-0539">Nucleus</keyword>
<dbReference type="InterPro" id="IPR005818">
    <property type="entry name" value="Histone_H1/H5_H15"/>
</dbReference>
<keyword evidence="2" id="KW-0238">DNA-binding</keyword>
<dbReference type="Gene3D" id="1.10.10.10">
    <property type="entry name" value="Winged helix-like DNA-binding domain superfamily/Winged helix DNA-binding domain"/>
    <property type="match status" value="1"/>
</dbReference>
<evidence type="ECO:0000313" key="5">
    <source>
        <dbReference type="EMBL" id="MBA0810968.1"/>
    </source>
</evidence>
<dbReference type="GO" id="GO:0005730">
    <property type="term" value="C:nucleolus"/>
    <property type="evidence" value="ECO:0007669"/>
    <property type="project" value="TreeGrafter"/>
</dbReference>
<protein>
    <recommendedName>
        <fullName evidence="4">H15 domain-containing protein</fullName>
    </recommendedName>
</protein>
<dbReference type="GO" id="GO:0006334">
    <property type="term" value="P:nucleosome assembly"/>
    <property type="evidence" value="ECO:0007669"/>
    <property type="project" value="InterPro"/>
</dbReference>
<accession>A0A7J9HMX0</accession>
<dbReference type="GO" id="GO:0003690">
    <property type="term" value="F:double-stranded DNA binding"/>
    <property type="evidence" value="ECO:0007669"/>
    <property type="project" value="TreeGrafter"/>
</dbReference>
<evidence type="ECO:0000313" key="6">
    <source>
        <dbReference type="Proteomes" id="UP000593560"/>
    </source>
</evidence>